<dbReference type="SUPFAM" id="SSF53850">
    <property type="entry name" value="Periplasmic binding protein-like II"/>
    <property type="match status" value="1"/>
</dbReference>
<keyword evidence="4" id="KW-0804">Transcription</keyword>
<dbReference type="Gene3D" id="3.40.190.290">
    <property type="match status" value="1"/>
</dbReference>
<sequence>MVIYAEVFMRGSCGVALESKYVISQNSCIWNCFDLLIPISGIINTQWNRPGEALVMNKEIELLRIFRVAAESSSFRDAAVRLSTSPQGVTRAIQQLEQHYGEVLFHRSTRQVRISAFGEGLLDQVRPALERFEELWRVPGRDEQTSLSGTVRITAPLSLGTRAVLPALERVAARHPAITLDVRLSDRISNTVEEGIDVGVRLGFMRDSRFVARKAADMKFPIVAAPHLIRKVGVPDTIDALSRLPTTASMDLNTGRPWPWYFKAGRQWTPIAAAIVVDNADMELGAALAGIAFAQLPDYVVAPYIASGKLVRVLEKEESSAWGLYVYRPQRGPVSGRVRAVFDEMLAAVKSLPALR</sequence>
<dbReference type="GO" id="GO:0003700">
    <property type="term" value="F:DNA-binding transcription factor activity"/>
    <property type="evidence" value="ECO:0007669"/>
    <property type="project" value="InterPro"/>
</dbReference>
<dbReference type="AlphaFoldDB" id="D3VWZ4"/>
<dbReference type="PROSITE" id="PS50931">
    <property type="entry name" value="HTH_LYSR"/>
    <property type="match status" value="1"/>
</dbReference>
<dbReference type="Pfam" id="PF03466">
    <property type="entry name" value="LysR_substrate"/>
    <property type="match status" value="1"/>
</dbReference>
<dbReference type="Pfam" id="PF00126">
    <property type="entry name" value="HTH_1"/>
    <property type="match status" value="1"/>
</dbReference>
<dbReference type="InterPro" id="IPR005119">
    <property type="entry name" value="LysR_subst-bd"/>
</dbReference>
<evidence type="ECO:0000259" key="5">
    <source>
        <dbReference type="PROSITE" id="PS50931"/>
    </source>
</evidence>
<dbReference type="GO" id="GO:0003677">
    <property type="term" value="F:DNA binding"/>
    <property type="evidence" value="ECO:0007669"/>
    <property type="project" value="UniProtKB-KW"/>
</dbReference>
<dbReference type="InterPro" id="IPR000847">
    <property type="entry name" value="LysR_HTH_N"/>
</dbReference>
<comment type="similarity">
    <text evidence="1">Belongs to the LysR transcriptional regulatory family.</text>
</comment>
<dbReference type="InterPro" id="IPR058163">
    <property type="entry name" value="LysR-type_TF_proteobact-type"/>
</dbReference>
<dbReference type="EMBL" id="GQ281704">
    <property type="protein sequence ID" value="ADC80464.1"/>
    <property type="molecule type" value="Genomic_DNA"/>
</dbReference>
<dbReference type="SUPFAM" id="SSF46785">
    <property type="entry name" value="Winged helix' DNA-binding domain"/>
    <property type="match status" value="1"/>
</dbReference>
<evidence type="ECO:0000256" key="3">
    <source>
        <dbReference type="ARBA" id="ARBA00023125"/>
    </source>
</evidence>
<accession>D3VWZ4</accession>
<dbReference type="CDD" id="cd08422">
    <property type="entry name" value="PBP2_CrgA_like"/>
    <property type="match status" value="1"/>
</dbReference>
<feature type="domain" description="HTH lysR-type" evidence="5">
    <location>
        <begin position="60"/>
        <end position="115"/>
    </location>
</feature>
<dbReference type="PANTHER" id="PTHR30537:SF5">
    <property type="entry name" value="HTH-TYPE TRANSCRIPTIONAL ACTIVATOR TTDR-RELATED"/>
    <property type="match status" value="1"/>
</dbReference>
<dbReference type="PANTHER" id="PTHR30537">
    <property type="entry name" value="HTH-TYPE TRANSCRIPTIONAL REGULATOR"/>
    <property type="match status" value="1"/>
</dbReference>
<evidence type="ECO:0000256" key="1">
    <source>
        <dbReference type="ARBA" id="ARBA00009437"/>
    </source>
</evidence>
<name>D3VWZ4_COMTE</name>
<proteinExistence type="inferred from homology"/>
<keyword evidence="2" id="KW-0805">Transcription regulation</keyword>
<reference evidence="6" key="1">
    <citation type="journal article" date="2010" name="FEMS Microbiol. Ecol.">
        <title>Class 1 integrons in benthic bacterial communities: abundance, association with Tn402-like transposition modules and evidence for coselection with heavy-metal resistance.</title>
        <authorList>
            <person name="Rosewarne C.P."/>
            <person name="Pettigrove V."/>
            <person name="Stokes H.W."/>
            <person name="Parsons Y.M."/>
        </authorList>
    </citation>
    <scope>NUCLEOTIDE SEQUENCE</scope>
    <source>
        <strain evidence="6">LMCB014</strain>
    </source>
</reference>
<dbReference type="InterPro" id="IPR036390">
    <property type="entry name" value="WH_DNA-bd_sf"/>
</dbReference>
<organism evidence="6">
    <name type="scientific">Comamonas testosteroni</name>
    <name type="common">Pseudomonas testosteroni</name>
    <dbReference type="NCBI Taxonomy" id="285"/>
    <lineage>
        <taxon>Bacteria</taxon>
        <taxon>Pseudomonadati</taxon>
        <taxon>Pseudomonadota</taxon>
        <taxon>Betaproteobacteria</taxon>
        <taxon>Burkholderiales</taxon>
        <taxon>Comamonadaceae</taxon>
        <taxon>Comamonas</taxon>
    </lineage>
</organism>
<protein>
    <submittedName>
        <fullName evidence="6">Putative transcriptional regulator (LysR family)</fullName>
    </submittedName>
</protein>
<evidence type="ECO:0000256" key="2">
    <source>
        <dbReference type="ARBA" id="ARBA00023015"/>
    </source>
</evidence>
<keyword evidence="3" id="KW-0238">DNA-binding</keyword>
<evidence type="ECO:0000256" key="4">
    <source>
        <dbReference type="ARBA" id="ARBA00023163"/>
    </source>
</evidence>
<dbReference type="Gene3D" id="1.10.10.10">
    <property type="entry name" value="Winged helix-like DNA-binding domain superfamily/Winged helix DNA-binding domain"/>
    <property type="match status" value="1"/>
</dbReference>
<evidence type="ECO:0000313" key="6">
    <source>
        <dbReference type="EMBL" id="ADC80464.1"/>
    </source>
</evidence>
<dbReference type="InterPro" id="IPR036388">
    <property type="entry name" value="WH-like_DNA-bd_sf"/>
</dbReference>